<keyword evidence="3" id="KW-1185">Reference proteome</keyword>
<organism evidence="2 3">
    <name type="scientific">Candidatus Borreliella tachyglossi</name>
    <dbReference type="NCBI Taxonomy" id="1964448"/>
    <lineage>
        <taxon>Bacteria</taxon>
        <taxon>Pseudomonadati</taxon>
        <taxon>Spirochaetota</taxon>
        <taxon>Spirochaetia</taxon>
        <taxon>Spirochaetales</taxon>
        <taxon>Borreliaceae</taxon>
        <taxon>Borreliella</taxon>
    </lineage>
</organism>
<keyword evidence="1" id="KW-0732">Signal</keyword>
<evidence type="ECO:0000256" key="1">
    <source>
        <dbReference type="SAM" id="SignalP"/>
    </source>
</evidence>
<dbReference type="EMBL" id="CP025785">
    <property type="protein sequence ID" value="AWG42908.1"/>
    <property type="molecule type" value="Genomic_DNA"/>
</dbReference>
<accession>A0A2S1LX92</accession>
<name>A0A2S1LX92_9SPIR</name>
<reference evidence="2 3" key="1">
    <citation type="submission" date="2018-01" db="EMBL/GenBank/DDBJ databases">
        <title>Genome sequence of Borrelia tachyglossi.</title>
        <authorList>
            <person name="Gofton A.W."/>
        </authorList>
    </citation>
    <scope>NUCLEOTIDE SEQUENCE [LARGE SCALE GENOMIC DNA]</scope>
    <source>
        <strain evidence="2 3">Bc-F10-1268</strain>
    </source>
</reference>
<dbReference type="Proteomes" id="UP000244655">
    <property type="component" value="Chromosome"/>
</dbReference>
<evidence type="ECO:0000313" key="3">
    <source>
        <dbReference type="Proteomes" id="UP000244655"/>
    </source>
</evidence>
<protein>
    <recommendedName>
        <fullName evidence="4">Outer membrane protein</fullName>
    </recommendedName>
</protein>
<gene>
    <name evidence="2" type="ORF">CR532_02835</name>
</gene>
<dbReference type="RefSeq" id="WP_108729308.1">
    <property type="nucleotide sequence ID" value="NZ_CP025785.1"/>
</dbReference>
<evidence type="ECO:0000313" key="2">
    <source>
        <dbReference type="EMBL" id="AWG42908.1"/>
    </source>
</evidence>
<feature type="signal peptide" evidence="1">
    <location>
        <begin position="1"/>
        <end position="19"/>
    </location>
</feature>
<dbReference type="AlphaFoldDB" id="A0A2S1LX92"/>
<dbReference type="OrthoDB" id="351015at2"/>
<proteinExistence type="predicted"/>
<sequence length="361" mass="39943">MKKGLIIISLFLCVNSSFAKVFYFSVGFSAQASLESFLLFNRGTGTVVDKWLSLGLFSTLSNFKNQVIPRFNALANSTVNVYGSYQENFNAINDLQNKLRSNAQINDVLAIDLSSLKDVSSILGNIDALRGFFLDLSNLSPEALVQKLDGAGFGVQNFLSHLGETTEHAVELKEIIFKQLDEFGIGSSDDFLQLLDEISQPGSVLNDAFRNKLSPLFSVGFQGYFQVGLPIVSSDFYYGFELGFGMNLGRTIMPNLEFLRDSSSVSLGLGVMPRLFIKYDIYYIAATLFTGFGDKSLVVDPIYVGNLIGKGRVINPFHVIETGARLRLAFLNLESSVLFSVSDFQYRDLRFGLGFEIPIII</sequence>
<feature type="chain" id="PRO_5015553026" description="Outer membrane protein" evidence="1">
    <location>
        <begin position="20"/>
        <end position="361"/>
    </location>
</feature>
<evidence type="ECO:0008006" key="4">
    <source>
        <dbReference type="Google" id="ProtNLM"/>
    </source>
</evidence>